<dbReference type="InterPro" id="IPR001173">
    <property type="entry name" value="Glyco_trans_2-like"/>
</dbReference>
<name>A0A7W9YJV0_9ACTN</name>
<gene>
    <name evidence="3" type="ORF">HNR23_003437</name>
</gene>
<evidence type="ECO:0000313" key="4">
    <source>
        <dbReference type="Proteomes" id="UP000546642"/>
    </source>
</evidence>
<sequence>MIPDTVRAALELSGHQGAVLCHIGGDTARDLLPARPPGKGDRVLDLDDAVPEAPGDPAPPGTGTDARPTPVGLAVLIAATPADLRRAVLPSEALPASAHLLLGIRALPRNGTPPLPSAPGLNQWADLHTLHAQRHADDAWTCEFRFLEPVAVREAVLAVARAVGGGRRQRPASPLAGLSGPDASLWCPGDPTAVAVPDPGGPVPLLRAAPVADIALRSHNGRPPHWTDDTVACTDRPGLATLSWARLGHGGDGTRLRDLHPGALDVDDVPPIDERAVNPTGFRSTPGPHIGGLVPRPDRWAVVVGRTVLLRVPDSGTVTDVDLDRLRHLRGVRVEWHRHSGPLAAVRAVAGLAAGGVPVFSDPVPRWGRCLGDDLCSLLTSVTADDLADPLTREEHSVRLRRAALRTHGSLARWRRIGAGAGFPVPPEPSVSVVLCTRRPGLLDFALRQIALQRGVDLEVVLGLHGVEPDLPEVRAAVAAFRASGREITVHAADGGTRFGTVLNRLAAKAGGSVIAKMDDDDWYSPDHLSDLLLARDYSGADVVGCPDEYVYVVDLHQTIRRPAEVERTVPAVSGGTITMDRAVLEDMVAFRPLAVSEDNQFLHNVVRSGGRIYITHGLGYVTRRCRSGHTWDDGTAFYLRRGGQQWYGWRPSALLDCDPSLVPQPPHTTRATHMERDSDGRRQGIA</sequence>
<dbReference type="Pfam" id="PF00535">
    <property type="entry name" value="Glycos_transf_2"/>
    <property type="match status" value="1"/>
</dbReference>
<feature type="region of interest" description="Disordered" evidence="1">
    <location>
        <begin position="31"/>
        <end position="66"/>
    </location>
</feature>
<feature type="region of interest" description="Disordered" evidence="1">
    <location>
        <begin position="661"/>
        <end position="687"/>
    </location>
</feature>
<evidence type="ECO:0000313" key="3">
    <source>
        <dbReference type="EMBL" id="MBB6173377.1"/>
    </source>
</evidence>
<dbReference type="CDD" id="cd00761">
    <property type="entry name" value="Glyco_tranf_GTA_type"/>
    <property type="match status" value="1"/>
</dbReference>
<dbReference type="EMBL" id="JACHDS010000001">
    <property type="protein sequence ID" value="MBB6173377.1"/>
    <property type="molecule type" value="Genomic_DNA"/>
</dbReference>
<proteinExistence type="predicted"/>
<dbReference type="AlphaFoldDB" id="A0A7W9YJV0"/>
<dbReference type="SUPFAM" id="SSF53448">
    <property type="entry name" value="Nucleotide-diphospho-sugar transferases"/>
    <property type="match status" value="1"/>
</dbReference>
<reference evidence="3 4" key="1">
    <citation type="submission" date="2020-08" db="EMBL/GenBank/DDBJ databases">
        <title>Sequencing the genomes of 1000 actinobacteria strains.</title>
        <authorList>
            <person name="Klenk H.-P."/>
        </authorList>
    </citation>
    <scope>NUCLEOTIDE SEQUENCE [LARGE SCALE GENOMIC DNA]</scope>
    <source>
        <strain evidence="3 4">DSM 46659</strain>
    </source>
</reference>
<accession>A0A7W9YJV0</accession>
<dbReference type="Proteomes" id="UP000546642">
    <property type="component" value="Unassembled WGS sequence"/>
</dbReference>
<dbReference type="InterPro" id="IPR029044">
    <property type="entry name" value="Nucleotide-diphossugar_trans"/>
</dbReference>
<evidence type="ECO:0000259" key="2">
    <source>
        <dbReference type="Pfam" id="PF00535"/>
    </source>
</evidence>
<keyword evidence="4" id="KW-1185">Reference proteome</keyword>
<evidence type="ECO:0000256" key="1">
    <source>
        <dbReference type="SAM" id="MobiDB-lite"/>
    </source>
</evidence>
<comment type="caution">
    <text evidence="3">The sequence shown here is derived from an EMBL/GenBank/DDBJ whole genome shotgun (WGS) entry which is preliminary data.</text>
</comment>
<protein>
    <recommendedName>
        <fullName evidence="2">Glycosyltransferase 2-like domain-containing protein</fullName>
    </recommendedName>
</protein>
<dbReference type="Gene3D" id="3.90.550.10">
    <property type="entry name" value="Spore Coat Polysaccharide Biosynthesis Protein SpsA, Chain A"/>
    <property type="match status" value="1"/>
</dbReference>
<organism evidence="3 4">
    <name type="scientific">Nocardiopsis mwathae</name>
    <dbReference type="NCBI Taxonomy" id="1472723"/>
    <lineage>
        <taxon>Bacteria</taxon>
        <taxon>Bacillati</taxon>
        <taxon>Actinomycetota</taxon>
        <taxon>Actinomycetes</taxon>
        <taxon>Streptosporangiales</taxon>
        <taxon>Nocardiopsidaceae</taxon>
        <taxon>Nocardiopsis</taxon>
    </lineage>
</organism>
<feature type="compositionally biased region" description="Basic and acidic residues" evidence="1">
    <location>
        <begin position="673"/>
        <end position="687"/>
    </location>
</feature>
<feature type="domain" description="Glycosyltransferase 2-like" evidence="2">
    <location>
        <begin position="439"/>
        <end position="546"/>
    </location>
</feature>